<reference evidence="1 2" key="1">
    <citation type="submission" date="2023-11" db="EMBL/GenBank/DDBJ databases">
        <title>Dfirmibasis_genome.</title>
        <authorList>
            <person name="Edelbroek B."/>
            <person name="Kjellin J."/>
            <person name="Jerlstrom-Hultqvist J."/>
            <person name="Soderbom F."/>
        </authorList>
    </citation>
    <scope>NUCLEOTIDE SEQUENCE [LARGE SCALE GENOMIC DNA]</scope>
    <source>
        <strain evidence="1 2">TNS-C-14</strain>
    </source>
</reference>
<keyword evidence="2" id="KW-1185">Reference proteome</keyword>
<proteinExistence type="predicted"/>
<gene>
    <name evidence="1" type="ORF">RB653_004456</name>
</gene>
<organism evidence="1 2">
    <name type="scientific">Dictyostelium firmibasis</name>
    <dbReference type="NCBI Taxonomy" id="79012"/>
    <lineage>
        <taxon>Eukaryota</taxon>
        <taxon>Amoebozoa</taxon>
        <taxon>Evosea</taxon>
        <taxon>Eumycetozoa</taxon>
        <taxon>Dictyostelia</taxon>
        <taxon>Dictyosteliales</taxon>
        <taxon>Dictyosteliaceae</taxon>
        <taxon>Dictyostelium</taxon>
    </lineage>
</organism>
<dbReference type="AlphaFoldDB" id="A0AAN7U6C6"/>
<evidence type="ECO:0000313" key="2">
    <source>
        <dbReference type="Proteomes" id="UP001344447"/>
    </source>
</evidence>
<comment type="caution">
    <text evidence="1">The sequence shown here is derived from an EMBL/GenBank/DDBJ whole genome shotgun (WGS) entry which is preliminary data.</text>
</comment>
<evidence type="ECO:0000313" key="1">
    <source>
        <dbReference type="EMBL" id="KAK5582867.1"/>
    </source>
</evidence>
<sequence>MWISKINRAYDHMNGLFLFYKPILRNPYFVLEKQNTNYLITDKRFLPKEYFSNKNFQVNNKNDDNNESTKDQIKNFCKILKDKNIKGIFKDFKEKQILITKNLKENEEELKNLHRAHNQQPLPPLNENDKKAMEQFGLPGNDIMVPFSSLTSNGNNDNNNDTMKLGPREYSFFTKLWIRAIPYVPVSWLLKSNESYRIISTIDPLEPTLIATSSNFKDIQHHWHLIDKELYNSLKVLPTTFEKNHRLDSFLNIKLHSFPTHVNK</sequence>
<dbReference type="Proteomes" id="UP001344447">
    <property type="component" value="Unassembled WGS sequence"/>
</dbReference>
<accession>A0AAN7U6C6</accession>
<protein>
    <submittedName>
        <fullName evidence="1">Uncharacterized protein</fullName>
    </submittedName>
</protein>
<name>A0AAN7U6C6_9MYCE</name>
<dbReference type="EMBL" id="JAVFKY010000001">
    <property type="protein sequence ID" value="KAK5582867.1"/>
    <property type="molecule type" value="Genomic_DNA"/>
</dbReference>